<feature type="transmembrane region" description="Helical" evidence="6">
    <location>
        <begin position="325"/>
        <end position="342"/>
    </location>
</feature>
<keyword evidence="4 6" id="KW-1133">Transmembrane helix</keyword>
<dbReference type="SMART" id="SM00849">
    <property type="entry name" value="Lactamase_B"/>
    <property type="match status" value="1"/>
</dbReference>
<dbReference type="InterPro" id="IPR025405">
    <property type="entry name" value="DUF4131"/>
</dbReference>
<proteinExistence type="predicted"/>
<keyword evidence="2" id="KW-1003">Cell membrane</keyword>
<evidence type="ECO:0000256" key="2">
    <source>
        <dbReference type="ARBA" id="ARBA00022475"/>
    </source>
</evidence>
<feature type="transmembrane region" description="Helical" evidence="6">
    <location>
        <begin position="463"/>
        <end position="491"/>
    </location>
</feature>
<dbReference type="InterPro" id="IPR004477">
    <property type="entry name" value="ComEC_N"/>
</dbReference>
<dbReference type="CDD" id="cd07731">
    <property type="entry name" value="ComA-like_MBL-fold"/>
    <property type="match status" value="1"/>
</dbReference>
<gene>
    <name evidence="8" type="ORF">EFD62_02735</name>
</gene>
<feature type="transmembrane region" description="Helical" evidence="6">
    <location>
        <begin position="377"/>
        <end position="400"/>
    </location>
</feature>
<feature type="transmembrane region" description="Helical" evidence="6">
    <location>
        <begin position="436"/>
        <end position="457"/>
    </location>
</feature>
<dbReference type="PANTHER" id="PTHR30619:SF1">
    <property type="entry name" value="RECOMBINATION PROTEIN 2"/>
    <property type="match status" value="1"/>
</dbReference>
<dbReference type="EMBL" id="RLII01000002">
    <property type="protein sequence ID" value="RXE60347.1"/>
    <property type="molecule type" value="Genomic_DNA"/>
</dbReference>
<dbReference type="Pfam" id="PF00753">
    <property type="entry name" value="Lactamase_B"/>
    <property type="match status" value="1"/>
</dbReference>
<evidence type="ECO:0000256" key="3">
    <source>
        <dbReference type="ARBA" id="ARBA00022692"/>
    </source>
</evidence>
<dbReference type="RefSeq" id="WP_069196266.1">
    <property type="nucleotide sequence ID" value="NZ_RLII01000002.1"/>
</dbReference>
<protein>
    <submittedName>
        <fullName evidence="8">DNA internalization-related competence protein ComEC/Rec2</fullName>
    </submittedName>
</protein>
<feature type="transmembrane region" description="Helical" evidence="6">
    <location>
        <begin position="25"/>
        <end position="43"/>
    </location>
</feature>
<dbReference type="Proteomes" id="UP000289166">
    <property type="component" value="Unassembled WGS sequence"/>
</dbReference>
<dbReference type="InterPro" id="IPR052159">
    <property type="entry name" value="Competence_DNA_uptake"/>
</dbReference>
<comment type="caution">
    <text evidence="8">The sequence shown here is derived from an EMBL/GenBank/DDBJ whole genome shotgun (WGS) entry which is preliminary data.</text>
</comment>
<dbReference type="NCBIfam" id="TIGR00361">
    <property type="entry name" value="ComEC_Rec2"/>
    <property type="match status" value="1"/>
</dbReference>
<name>A0A4Q0I8K4_9FIRM</name>
<feature type="transmembrane region" description="Helical" evidence="6">
    <location>
        <begin position="280"/>
        <end position="296"/>
    </location>
</feature>
<feature type="transmembrane region" description="Helical" evidence="6">
    <location>
        <begin position="406"/>
        <end position="429"/>
    </location>
</feature>
<keyword evidence="5 6" id="KW-0472">Membrane</keyword>
<evidence type="ECO:0000256" key="5">
    <source>
        <dbReference type="ARBA" id="ARBA00023136"/>
    </source>
</evidence>
<evidence type="ECO:0000256" key="4">
    <source>
        <dbReference type="ARBA" id="ARBA00022989"/>
    </source>
</evidence>
<dbReference type="GO" id="GO:0030420">
    <property type="term" value="P:establishment of competence for transformation"/>
    <property type="evidence" value="ECO:0007669"/>
    <property type="project" value="InterPro"/>
</dbReference>
<keyword evidence="9" id="KW-1185">Reference proteome</keyword>
<dbReference type="Pfam" id="PF13567">
    <property type="entry name" value="DUF4131"/>
    <property type="match status" value="1"/>
</dbReference>
<evidence type="ECO:0000313" key="8">
    <source>
        <dbReference type="EMBL" id="RXE60347.1"/>
    </source>
</evidence>
<dbReference type="PROSITE" id="PS51257">
    <property type="entry name" value="PROKAR_LIPOPROTEIN"/>
    <property type="match status" value="1"/>
</dbReference>
<keyword evidence="3 6" id="KW-0812">Transmembrane</keyword>
<evidence type="ECO:0000313" key="9">
    <source>
        <dbReference type="Proteomes" id="UP000289166"/>
    </source>
</evidence>
<feature type="domain" description="Metallo-beta-lactamase" evidence="7">
    <location>
        <begin position="534"/>
        <end position="732"/>
    </location>
</feature>
<dbReference type="InterPro" id="IPR036866">
    <property type="entry name" value="RibonucZ/Hydroxyglut_hydro"/>
</dbReference>
<accession>A0A4Q0I8K4</accession>
<dbReference type="Gene3D" id="3.60.15.10">
    <property type="entry name" value="Ribonuclease Z/Hydroxyacylglutathione hydrolase-like"/>
    <property type="match status" value="1"/>
</dbReference>
<feature type="transmembrane region" description="Helical" evidence="6">
    <location>
        <begin position="252"/>
        <end position="271"/>
    </location>
</feature>
<organism evidence="8 9">
    <name type="scientific">Acetivibrio mesophilus</name>
    <dbReference type="NCBI Taxonomy" id="2487273"/>
    <lineage>
        <taxon>Bacteria</taxon>
        <taxon>Bacillati</taxon>
        <taxon>Bacillota</taxon>
        <taxon>Clostridia</taxon>
        <taxon>Eubacteriales</taxon>
        <taxon>Oscillospiraceae</taxon>
        <taxon>Acetivibrio</taxon>
    </lineage>
</organism>
<dbReference type="AlphaFoldDB" id="A0A4Q0I8K4"/>
<dbReference type="SUPFAM" id="SSF56281">
    <property type="entry name" value="Metallo-hydrolase/oxidoreductase"/>
    <property type="match status" value="1"/>
</dbReference>
<dbReference type="InterPro" id="IPR035681">
    <property type="entry name" value="ComA-like_MBL"/>
</dbReference>
<dbReference type="Pfam" id="PF03772">
    <property type="entry name" value="Competence"/>
    <property type="match status" value="1"/>
</dbReference>
<evidence type="ECO:0000256" key="1">
    <source>
        <dbReference type="ARBA" id="ARBA00004651"/>
    </source>
</evidence>
<evidence type="ECO:0000256" key="6">
    <source>
        <dbReference type="SAM" id="Phobius"/>
    </source>
</evidence>
<sequence>MKRPLVCFSLSLIAGIICTNLTHSYLFAFLSCAILAMIAFVLLKDRDNSKFIIVGIALFYIIGAVYYLYSYNRNLAKYEEFVGKNVVIKGYVDSTPEIRDSTIRYIIKTEEIWPKEDLGQKKKVRGKVLLSMQKSNDIQLFEYGREIKVSGKINIPKGKTNPRGFDYRKYLNHSGVSATIFVVDRNIHLQDSVKGNIFVKAGLSIRERIVNVINQSLPPQQAGLLNGMLIGYREGLTDEVEDVFSRSGLTHLMAVSGANVAFIMLPLIFAFKKLRLRQDVYNIIIIGILVMFTFITGFEPSVLRAVIMAIVILVGQILKRETEIFTSIAFAAILLLLCNPGSLFNIGFQLSFAATISLVLFYPNLKNMLNFSFLPEFITDVLGSTLAAQIGVLPVTVFYFNKISLVSILSNLIVAPVVEFITIMGSLMALLGQIHIIFSVLIGYCNNALLSFVLFVTKTTAELPYSVITVSTPSIALVIVYYIVILFLFWYKPKYKVKLNYKYCTLAGVVSIMLIVLNILWPKGMEVVFLDVGQGDGAFIRTFSGKTVLIDGGPESAGENTVVPFLLDYGTTKIDLVVVTHGHDDHYKGLLSVLENFKVGSLIIPDVDIDEGLLDTVEIANKRKISVEKCEKGDVITLDNRTYIEVLHPKEGSYIDESNINNNSLVLKLNFKDVSILFTGDIEKEAERLLYEDKANLEADVLKVAHHGSSTSSTEAFLDTVNPDVAVISVGKNNFGHPSKEVLDRMDIRNIYVLRTDISGAIILKTYGEKIRLRKSVE</sequence>
<dbReference type="NCBIfam" id="TIGR00360">
    <property type="entry name" value="ComEC_N-term"/>
    <property type="match status" value="1"/>
</dbReference>
<evidence type="ECO:0000259" key="7">
    <source>
        <dbReference type="SMART" id="SM00849"/>
    </source>
</evidence>
<feature type="transmembrane region" description="Helical" evidence="6">
    <location>
        <begin position="50"/>
        <end position="69"/>
    </location>
</feature>
<dbReference type="PANTHER" id="PTHR30619">
    <property type="entry name" value="DNA INTERNALIZATION/COMPETENCE PROTEIN COMEC/REC2"/>
    <property type="match status" value="1"/>
</dbReference>
<dbReference type="InterPro" id="IPR001279">
    <property type="entry name" value="Metallo-B-lactamas"/>
</dbReference>
<dbReference type="OrthoDB" id="9761531at2"/>
<feature type="transmembrane region" description="Helical" evidence="6">
    <location>
        <begin position="503"/>
        <end position="521"/>
    </location>
</feature>
<reference evidence="9" key="1">
    <citation type="submission" date="2018-11" db="EMBL/GenBank/DDBJ databases">
        <title>Genome sequencing of a novel mesophilic and cellulolytic organism within the genus Hungateiclostridium.</title>
        <authorList>
            <person name="Rettenmaier R."/>
            <person name="Liebl W."/>
            <person name="Zverlov V."/>
        </authorList>
    </citation>
    <scope>NUCLEOTIDE SEQUENCE [LARGE SCALE GENOMIC DNA]</scope>
    <source>
        <strain evidence="9">N2K1</strain>
    </source>
</reference>
<dbReference type="InterPro" id="IPR004797">
    <property type="entry name" value="Competence_ComEC/Rec2"/>
</dbReference>
<dbReference type="GO" id="GO:0005886">
    <property type="term" value="C:plasma membrane"/>
    <property type="evidence" value="ECO:0007669"/>
    <property type="project" value="UniProtKB-SubCell"/>
</dbReference>
<comment type="subcellular location">
    <subcellularLocation>
        <location evidence="1">Cell membrane</location>
        <topology evidence="1">Multi-pass membrane protein</topology>
    </subcellularLocation>
</comment>